<evidence type="ECO:0000256" key="1">
    <source>
        <dbReference type="ARBA" id="ARBA00022723"/>
    </source>
</evidence>
<dbReference type="Gene3D" id="1.10.1410.10">
    <property type="match status" value="1"/>
</dbReference>
<dbReference type="Pfam" id="PF03828">
    <property type="entry name" value="PAP_assoc"/>
    <property type="match status" value="1"/>
</dbReference>
<evidence type="ECO:0000256" key="4">
    <source>
        <dbReference type="SAM" id="SignalP"/>
    </source>
</evidence>
<dbReference type="GO" id="GO:0046872">
    <property type="term" value="F:metal ion binding"/>
    <property type="evidence" value="ECO:0007669"/>
    <property type="project" value="UniProtKB-KW"/>
</dbReference>
<dbReference type="PANTHER" id="PTHR23092:SF15">
    <property type="entry name" value="INACTIVE NON-CANONICAL POLY(A) RNA POLYMERASE PROTEIN TRF4-2-RELATED"/>
    <property type="match status" value="1"/>
</dbReference>
<feature type="compositionally biased region" description="Basic residues" evidence="3">
    <location>
        <begin position="332"/>
        <end position="342"/>
    </location>
</feature>
<dbReference type="SUPFAM" id="SSF81631">
    <property type="entry name" value="PAP/OAS1 substrate-binding domain"/>
    <property type="match status" value="1"/>
</dbReference>
<evidence type="ECO:0000313" key="7">
    <source>
        <dbReference type="EMBL" id="CEO96566.1"/>
    </source>
</evidence>
<feature type="region of interest" description="Disordered" evidence="3">
    <location>
        <begin position="22"/>
        <end position="45"/>
    </location>
</feature>
<accession>A0A0G4IMU8</accession>
<dbReference type="InterPro" id="IPR054708">
    <property type="entry name" value="MTPAP-like_central"/>
</dbReference>
<sequence>MARNGVLIAVLIVLGITAVHGAGKRRPGKRSHPRRLDPSVPSASSAEMRDAVALLEQARVTLCEAETGEGKARRSVHTGFSQQPVQSLFANARKYHRIANYTHNIAFVRSIATDTLKKLTTGHNLINDTITEQCRHLMPDVDRIQSAGRSALQLVEDFSDFDRSNMTNAIGIRDAQFEDMPALLFWNATDLTWAPISSAAERIQRQADLDRYVIDIVLQWNVLLRKILYAFDAVIDLLLSALAKATATWDSCKHEEEAVWSFRFASKLSDDMRHLITKTRSMLDVAIDSLNLAYEYLTQTHTICDKIRYIRNLVDPSPDPPTEETITPATKTKTKKKKRKGASKPMPRPNETVVCSQGNASVPRVTEPPAFVTKDTGAGTSTIEDHLPATPSCSGTSSNDAKLEDKSVSVAETDLGSQTADESPLGNDASGGSHTADESRLGNGTSGDESCTGDLIVAPKASNVVASRIVSKPDAARRPPSSSFTTLRWPTMQPVRHVDLLDRLTLQRRWSADSDVAAEDVAEQDMLTHDLREFFTLAVLGRRQDEAHHNLGYGAILQAVGQLFPSAAVKLAGSIDYGLHLPAPVSDLDLVIQHPTLSTEAGLQILYLCIRADRRFSSVNYIPTASTPVIKATVVNSLVNIDITWNVANVDEVRNLISTAVAQYPFFMPITLYLKHYLYMHGLGTPYHGGLGAFPLYLLVIFHHQANAASCTVSAGACLRKFFEFYGFTFRVERDCISVHTNGRPYNKTERAHQGRMDPAGLCIESPFDAAVDVGRSAFNFAAIRRQLFLTYRMLSSSSRVRLSHLTPDTPVPPSYIRRSTMYRSS</sequence>
<keyword evidence="1" id="KW-0479">Metal-binding</keyword>
<dbReference type="GO" id="GO:1990817">
    <property type="term" value="F:poly(A) RNA polymerase activity"/>
    <property type="evidence" value="ECO:0007669"/>
    <property type="project" value="InterPro"/>
</dbReference>
<feature type="compositionally biased region" description="Polar residues" evidence="3">
    <location>
        <begin position="391"/>
        <end position="400"/>
    </location>
</feature>
<reference evidence="7 8" key="1">
    <citation type="submission" date="2015-02" db="EMBL/GenBank/DDBJ databases">
        <authorList>
            <person name="Chooi Y.-H."/>
        </authorList>
    </citation>
    <scope>NUCLEOTIDE SEQUENCE [LARGE SCALE GENOMIC DNA]</scope>
    <source>
        <strain evidence="7">E3</strain>
    </source>
</reference>
<dbReference type="EMBL" id="CDSF01000068">
    <property type="protein sequence ID" value="CEO96566.1"/>
    <property type="molecule type" value="Genomic_DNA"/>
</dbReference>
<feature type="chain" id="PRO_5005193219" evidence="4">
    <location>
        <begin position="22"/>
        <end position="826"/>
    </location>
</feature>
<dbReference type="Proteomes" id="UP000039324">
    <property type="component" value="Unassembled WGS sequence"/>
</dbReference>
<feature type="domain" description="PAP-associated" evidence="5">
    <location>
        <begin position="716"/>
        <end position="770"/>
    </location>
</feature>
<dbReference type="CDD" id="cd05402">
    <property type="entry name" value="NT_PAP_TUTase"/>
    <property type="match status" value="1"/>
</dbReference>
<dbReference type="GO" id="GO:0003729">
    <property type="term" value="F:mRNA binding"/>
    <property type="evidence" value="ECO:0007669"/>
    <property type="project" value="TreeGrafter"/>
</dbReference>
<keyword evidence="4" id="KW-0732">Signal</keyword>
<dbReference type="OrthoDB" id="273917at2759"/>
<dbReference type="InterPro" id="IPR045862">
    <property type="entry name" value="Trf4-like"/>
</dbReference>
<proteinExistence type="predicted"/>
<feature type="region of interest" description="Disordered" evidence="3">
    <location>
        <begin position="314"/>
        <end position="453"/>
    </location>
</feature>
<keyword evidence="2" id="KW-0460">Magnesium</keyword>
<evidence type="ECO:0000256" key="2">
    <source>
        <dbReference type="ARBA" id="ARBA00022842"/>
    </source>
</evidence>
<evidence type="ECO:0000259" key="6">
    <source>
        <dbReference type="Pfam" id="PF22600"/>
    </source>
</evidence>
<evidence type="ECO:0000256" key="3">
    <source>
        <dbReference type="SAM" id="MobiDB-lite"/>
    </source>
</evidence>
<evidence type="ECO:0000313" key="8">
    <source>
        <dbReference type="Proteomes" id="UP000039324"/>
    </source>
</evidence>
<dbReference type="Gene3D" id="3.30.460.10">
    <property type="entry name" value="Beta Polymerase, domain 2"/>
    <property type="match status" value="1"/>
</dbReference>
<dbReference type="SUPFAM" id="SSF81301">
    <property type="entry name" value="Nucleotidyltransferase"/>
    <property type="match status" value="1"/>
</dbReference>
<dbReference type="GO" id="GO:0005730">
    <property type="term" value="C:nucleolus"/>
    <property type="evidence" value="ECO:0007669"/>
    <property type="project" value="TreeGrafter"/>
</dbReference>
<dbReference type="InterPro" id="IPR002058">
    <property type="entry name" value="PAP_assoc"/>
</dbReference>
<dbReference type="InterPro" id="IPR043519">
    <property type="entry name" value="NT_sf"/>
</dbReference>
<dbReference type="GO" id="GO:0043634">
    <property type="term" value="P:polyadenylation-dependent ncRNA catabolic process"/>
    <property type="evidence" value="ECO:0007669"/>
    <property type="project" value="TreeGrafter"/>
</dbReference>
<dbReference type="GO" id="GO:0031123">
    <property type="term" value="P:RNA 3'-end processing"/>
    <property type="evidence" value="ECO:0007669"/>
    <property type="project" value="TreeGrafter"/>
</dbReference>
<name>A0A0G4IMU8_PLABS</name>
<dbReference type="STRING" id="37360.A0A0G4IMU8"/>
<feature type="signal peptide" evidence="4">
    <location>
        <begin position="1"/>
        <end position="21"/>
    </location>
</feature>
<dbReference type="GO" id="GO:0031499">
    <property type="term" value="C:TRAMP complex"/>
    <property type="evidence" value="ECO:0007669"/>
    <property type="project" value="TreeGrafter"/>
</dbReference>
<dbReference type="AlphaFoldDB" id="A0A0G4IMU8"/>
<feature type="compositionally biased region" description="Basic residues" evidence="3">
    <location>
        <begin position="22"/>
        <end position="33"/>
    </location>
</feature>
<dbReference type="Pfam" id="PF22600">
    <property type="entry name" value="MTPAP-like_central"/>
    <property type="match status" value="1"/>
</dbReference>
<evidence type="ECO:0000259" key="5">
    <source>
        <dbReference type="Pfam" id="PF03828"/>
    </source>
</evidence>
<organism evidence="7 8">
    <name type="scientific">Plasmodiophora brassicae</name>
    <name type="common">Clubroot disease agent</name>
    <dbReference type="NCBI Taxonomy" id="37360"/>
    <lineage>
        <taxon>Eukaryota</taxon>
        <taxon>Sar</taxon>
        <taxon>Rhizaria</taxon>
        <taxon>Endomyxa</taxon>
        <taxon>Phytomyxea</taxon>
        <taxon>Plasmodiophorida</taxon>
        <taxon>Plasmodiophoridae</taxon>
        <taxon>Plasmodiophora</taxon>
    </lineage>
</organism>
<gene>
    <name evidence="7" type="ORF">PBRA_005175</name>
</gene>
<feature type="domain" description="Poly(A) RNA polymerase mitochondrial-like central palm" evidence="6">
    <location>
        <begin position="555"/>
        <end position="646"/>
    </location>
</feature>
<protein>
    <submittedName>
        <fullName evidence="7">Uncharacterized protein</fullName>
    </submittedName>
</protein>
<dbReference type="PANTHER" id="PTHR23092">
    <property type="entry name" value="POLY(A) RNA POLYMERASE"/>
    <property type="match status" value="1"/>
</dbReference>
<keyword evidence="8" id="KW-1185">Reference proteome</keyword>